<dbReference type="RefSeq" id="XP_018755320.1">
    <property type="nucleotide sequence ID" value="XM_018897623.1"/>
</dbReference>
<sequence length="299" mass="34280">MEREAWWIRVKRERHWAEPGKHAPGQSVSHDHWTDKASILSLESLKVNAFGHFIQPIAIIMIEGYRERNKLTPLGLPSLWLMLFQHAGIGGAMPFYYLIYTLISDAESYWWPLRRFVPLHHASYILSAYVMSEATHVGLVLSTMYLPKWMQAAKSFWPLLVPVLVGMLGSFYDHKTARNLNTTLRVELKILIRVYLAAGLFGTLYHWFAIMQAVRNVDLDIILNFSRPIILEESLHILVGQQGGLLAYFLASYVWTVQAIWDLNRVGRANTNLFTTSLWIMLAFVTFGPSASVAGVWYI</sequence>
<evidence type="ECO:0000313" key="2">
    <source>
        <dbReference type="EMBL" id="EWG49129.1"/>
    </source>
</evidence>
<dbReference type="STRING" id="334819.W7MMV5"/>
<evidence type="ECO:0000256" key="1">
    <source>
        <dbReference type="SAM" id="Phobius"/>
    </source>
</evidence>
<reference evidence="2 3" key="1">
    <citation type="journal article" date="2010" name="Nature">
        <title>Comparative genomics reveals mobile pathogenicity chromosomes in Fusarium.</title>
        <authorList>
            <person name="Ma L.J."/>
            <person name="van der Does H.C."/>
            <person name="Borkovich K.A."/>
            <person name="Coleman J.J."/>
            <person name="Daboussi M.J."/>
            <person name="Di Pietro A."/>
            <person name="Dufresne M."/>
            <person name="Freitag M."/>
            <person name="Grabherr M."/>
            <person name="Henrissat B."/>
            <person name="Houterman P.M."/>
            <person name="Kang S."/>
            <person name="Shim W.B."/>
            <person name="Woloshuk C."/>
            <person name="Xie X."/>
            <person name="Xu J.R."/>
            <person name="Antoniw J."/>
            <person name="Baker S.E."/>
            <person name="Bluhm B.H."/>
            <person name="Breakspear A."/>
            <person name="Brown D.W."/>
            <person name="Butchko R.A."/>
            <person name="Chapman S."/>
            <person name="Coulson R."/>
            <person name="Coutinho P.M."/>
            <person name="Danchin E.G."/>
            <person name="Diener A."/>
            <person name="Gale L.R."/>
            <person name="Gardiner D.M."/>
            <person name="Goff S."/>
            <person name="Hammond-Kosack K.E."/>
            <person name="Hilburn K."/>
            <person name="Hua-Van A."/>
            <person name="Jonkers W."/>
            <person name="Kazan K."/>
            <person name="Kodira C.D."/>
            <person name="Koehrsen M."/>
            <person name="Kumar L."/>
            <person name="Lee Y.H."/>
            <person name="Li L."/>
            <person name="Manners J.M."/>
            <person name="Miranda-Saavedra D."/>
            <person name="Mukherjee M."/>
            <person name="Park G."/>
            <person name="Park J."/>
            <person name="Park S.Y."/>
            <person name="Proctor R.H."/>
            <person name="Regev A."/>
            <person name="Ruiz-Roldan M.C."/>
            <person name="Sain D."/>
            <person name="Sakthikumar S."/>
            <person name="Sykes S."/>
            <person name="Schwartz D.C."/>
            <person name="Turgeon B.G."/>
            <person name="Wapinski I."/>
            <person name="Yoder O."/>
            <person name="Young S."/>
            <person name="Zeng Q."/>
            <person name="Zhou S."/>
            <person name="Galagan J."/>
            <person name="Cuomo C.A."/>
            <person name="Kistler H.C."/>
            <person name="Rep M."/>
        </authorList>
    </citation>
    <scope>NUCLEOTIDE SEQUENCE [LARGE SCALE GENOMIC DNA]</scope>
    <source>
        <strain evidence="3">M3125 / FGSC 7600</strain>
    </source>
</reference>
<keyword evidence="1" id="KW-1133">Transmembrane helix</keyword>
<protein>
    <submittedName>
        <fullName evidence="2">Uncharacterized protein</fullName>
    </submittedName>
</protein>
<evidence type="ECO:0000313" key="3">
    <source>
        <dbReference type="Proteomes" id="UP000009096"/>
    </source>
</evidence>
<keyword evidence="1" id="KW-0812">Transmembrane</keyword>
<dbReference type="VEuPathDB" id="FungiDB:FVEG_08736"/>
<feature type="transmembrane region" description="Helical" evidence="1">
    <location>
        <begin position="192"/>
        <end position="214"/>
    </location>
</feature>
<feature type="transmembrane region" description="Helical" evidence="1">
    <location>
        <begin position="123"/>
        <end position="144"/>
    </location>
</feature>
<dbReference type="KEGG" id="fvr:FVEG_08736"/>
<accession>W7MMV5</accession>
<dbReference type="EMBL" id="DS022252">
    <property type="protein sequence ID" value="EWG49129.1"/>
    <property type="molecule type" value="Genomic_DNA"/>
</dbReference>
<keyword evidence="3" id="KW-1185">Reference proteome</keyword>
<dbReference type="AlphaFoldDB" id="W7MMV5"/>
<dbReference type="GeneID" id="30066447"/>
<name>W7MMV5_GIBM7</name>
<dbReference type="Proteomes" id="UP000009096">
    <property type="component" value="Chromosome 10"/>
</dbReference>
<keyword evidence="1" id="KW-0472">Membrane</keyword>
<organism evidence="2 3">
    <name type="scientific">Gibberella moniliformis (strain M3125 / FGSC 7600)</name>
    <name type="common">Maize ear and stalk rot fungus</name>
    <name type="synonym">Fusarium verticillioides</name>
    <dbReference type="NCBI Taxonomy" id="334819"/>
    <lineage>
        <taxon>Eukaryota</taxon>
        <taxon>Fungi</taxon>
        <taxon>Dikarya</taxon>
        <taxon>Ascomycota</taxon>
        <taxon>Pezizomycotina</taxon>
        <taxon>Sordariomycetes</taxon>
        <taxon>Hypocreomycetidae</taxon>
        <taxon>Hypocreales</taxon>
        <taxon>Nectriaceae</taxon>
        <taxon>Fusarium</taxon>
        <taxon>Fusarium fujikuroi species complex</taxon>
    </lineage>
</organism>
<dbReference type="OrthoDB" id="10029326at2759"/>
<feature type="transmembrane region" description="Helical" evidence="1">
    <location>
        <begin position="276"/>
        <end position="298"/>
    </location>
</feature>
<proteinExistence type="predicted"/>
<dbReference type="eggNOG" id="ENOG502T6BJ">
    <property type="taxonomic scope" value="Eukaryota"/>
</dbReference>
<feature type="transmembrane region" description="Helical" evidence="1">
    <location>
        <begin position="79"/>
        <end position="103"/>
    </location>
</feature>
<feature type="transmembrane region" description="Helical" evidence="1">
    <location>
        <begin position="235"/>
        <end position="256"/>
    </location>
</feature>
<dbReference type="EMBL" id="CM000587">
    <property type="protein sequence ID" value="EWG49129.1"/>
    <property type="molecule type" value="Genomic_DNA"/>
</dbReference>
<gene>
    <name evidence="2" type="ORF">FVEG_08736</name>
</gene>
<feature type="transmembrane region" description="Helical" evidence="1">
    <location>
        <begin position="156"/>
        <end position="172"/>
    </location>
</feature>